<proteinExistence type="predicted"/>
<evidence type="ECO:0000313" key="2">
    <source>
        <dbReference type="EMBL" id="RHX92929.1"/>
    </source>
</evidence>
<keyword evidence="1" id="KW-0812">Transmembrane</keyword>
<gene>
    <name evidence="2" type="ORF">DLM75_07130</name>
</gene>
<dbReference type="EMBL" id="QHCT01000001">
    <property type="protein sequence ID" value="RHX92929.1"/>
    <property type="molecule type" value="Genomic_DNA"/>
</dbReference>
<feature type="transmembrane region" description="Helical" evidence="1">
    <location>
        <begin position="65"/>
        <end position="84"/>
    </location>
</feature>
<comment type="caution">
    <text evidence="2">The sequence shown here is derived from an EMBL/GenBank/DDBJ whole genome shotgun (WGS) entry which is preliminary data.</text>
</comment>
<keyword evidence="1" id="KW-1133">Transmembrane helix</keyword>
<dbReference type="Proteomes" id="UP000265798">
    <property type="component" value="Unassembled WGS sequence"/>
</dbReference>
<dbReference type="AlphaFoldDB" id="A0A396ZBS0"/>
<organism evidence="2 3">
    <name type="scientific">Leptospira stimsonii</name>
    <dbReference type="NCBI Taxonomy" id="2202203"/>
    <lineage>
        <taxon>Bacteria</taxon>
        <taxon>Pseudomonadati</taxon>
        <taxon>Spirochaetota</taxon>
        <taxon>Spirochaetia</taxon>
        <taxon>Leptospirales</taxon>
        <taxon>Leptospiraceae</taxon>
        <taxon>Leptospira</taxon>
    </lineage>
</organism>
<accession>A0A396ZBS0</accession>
<protein>
    <submittedName>
        <fullName evidence="2">Uncharacterized protein</fullName>
    </submittedName>
</protein>
<sequence>MSLRYKPNFSIPKTAHLTNKITLLIFHLKEFSHLRDGLNNVFLRTNANQRSMKAQKIIFKNFNPLLRVLPFFSILFFLLQNLFFSKIHSLYPNC</sequence>
<evidence type="ECO:0000313" key="3">
    <source>
        <dbReference type="Proteomes" id="UP000265798"/>
    </source>
</evidence>
<evidence type="ECO:0000256" key="1">
    <source>
        <dbReference type="SAM" id="Phobius"/>
    </source>
</evidence>
<keyword evidence="1" id="KW-0472">Membrane</keyword>
<reference evidence="3" key="1">
    <citation type="submission" date="2018-05" db="EMBL/GenBank/DDBJ databases">
        <title>Leptospira yasudae sp. nov. and Leptospira stimsonii sp. nov., two pathogenic species of the genus Leptospira isolated from environmental sources.</title>
        <authorList>
            <person name="Casanovas-Massana A."/>
            <person name="Hamond C."/>
            <person name="Santos L.A."/>
            <person name="Hacker K.P."/>
            <person name="Balassiano I."/>
            <person name="Medeiros M.A."/>
            <person name="Reis M.G."/>
            <person name="Ko A.I."/>
            <person name="Wunder E.A."/>
        </authorList>
    </citation>
    <scope>NUCLEOTIDE SEQUENCE [LARGE SCALE GENOMIC DNA]</scope>
    <source>
        <strain evidence="3">Yale</strain>
    </source>
</reference>
<name>A0A396ZBS0_9LEPT</name>